<evidence type="ECO:0000313" key="5">
    <source>
        <dbReference type="Proteomes" id="UP000264071"/>
    </source>
</evidence>
<sequence>MSEASPPDRRRMRPEDRRREVLDAALRVFAEAGFRRASLNAVSDEAGVTKGCLYHYFDSKEDLLLALMRERAQDVGSLAQALADVTTRDELLARMVRVLWEKYEREGELDMTGVVLTELPHAPAVARAFFDEVIAPRRADLRDALVRTDSTSVDPELAAMLLPWMMMGVALGYRLCGGIDAAQRTPEEIEQATLAILSRGL</sequence>
<organism evidence="4 5">
    <name type="scientific">Gemmatimonas aurantiaca</name>
    <dbReference type="NCBI Taxonomy" id="173480"/>
    <lineage>
        <taxon>Bacteria</taxon>
        <taxon>Pseudomonadati</taxon>
        <taxon>Gemmatimonadota</taxon>
        <taxon>Gemmatimonadia</taxon>
        <taxon>Gemmatimonadales</taxon>
        <taxon>Gemmatimonadaceae</taxon>
        <taxon>Gemmatimonas</taxon>
    </lineage>
</organism>
<dbReference type="InterPro" id="IPR036271">
    <property type="entry name" value="Tet_transcr_reg_TetR-rel_C_sf"/>
</dbReference>
<dbReference type="Gene3D" id="1.10.357.10">
    <property type="entry name" value="Tetracycline Repressor, domain 2"/>
    <property type="match status" value="1"/>
</dbReference>
<reference evidence="4 5" key="1">
    <citation type="journal article" date="2018" name="Nat. Biotechnol.">
        <title>A standardized bacterial taxonomy based on genome phylogeny substantially revises the tree of life.</title>
        <authorList>
            <person name="Parks D.H."/>
            <person name="Chuvochina M."/>
            <person name="Waite D.W."/>
            <person name="Rinke C."/>
            <person name="Skarshewski A."/>
            <person name="Chaumeil P.A."/>
            <person name="Hugenholtz P."/>
        </authorList>
    </citation>
    <scope>NUCLEOTIDE SEQUENCE [LARGE SCALE GENOMIC DNA]</scope>
    <source>
        <strain evidence="4">UBA8844</strain>
    </source>
</reference>
<accession>A0A3D4VBG4</accession>
<dbReference type="InterPro" id="IPR050109">
    <property type="entry name" value="HTH-type_TetR-like_transc_reg"/>
</dbReference>
<dbReference type="InterPro" id="IPR023772">
    <property type="entry name" value="DNA-bd_HTH_TetR-type_CS"/>
</dbReference>
<dbReference type="PROSITE" id="PS01081">
    <property type="entry name" value="HTH_TETR_1"/>
    <property type="match status" value="1"/>
</dbReference>
<comment type="caution">
    <text evidence="4">The sequence shown here is derived from an EMBL/GenBank/DDBJ whole genome shotgun (WGS) entry which is preliminary data.</text>
</comment>
<proteinExistence type="predicted"/>
<dbReference type="InterPro" id="IPR009057">
    <property type="entry name" value="Homeodomain-like_sf"/>
</dbReference>
<dbReference type="InterPro" id="IPR001647">
    <property type="entry name" value="HTH_TetR"/>
</dbReference>
<dbReference type="PANTHER" id="PTHR30055">
    <property type="entry name" value="HTH-TYPE TRANSCRIPTIONAL REGULATOR RUTR"/>
    <property type="match status" value="1"/>
</dbReference>
<dbReference type="Proteomes" id="UP000264071">
    <property type="component" value="Unassembled WGS sequence"/>
</dbReference>
<dbReference type="SUPFAM" id="SSF48498">
    <property type="entry name" value="Tetracyclin repressor-like, C-terminal domain"/>
    <property type="match status" value="1"/>
</dbReference>
<dbReference type="PROSITE" id="PS50977">
    <property type="entry name" value="HTH_TETR_2"/>
    <property type="match status" value="1"/>
</dbReference>
<feature type="DNA-binding region" description="H-T-H motif" evidence="2">
    <location>
        <begin position="38"/>
        <end position="57"/>
    </location>
</feature>
<dbReference type="Pfam" id="PF14246">
    <property type="entry name" value="TetR_C_7"/>
    <property type="match status" value="1"/>
</dbReference>
<dbReference type="OMA" id="TNHIMEQ"/>
<keyword evidence="1 2" id="KW-0238">DNA-binding</keyword>
<dbReference type="GO" id="GO:0003700">
    <property type="term" value="F:DNA-binding transcription factor activity"/>
    <property type="evidence" value="ECO:0007669"/>
    <property type="project" value="TreeGrafter"/>
</dbReference>
<evidence type="ECO:0000256" key="1">
    <source>
        <dbReference type="ARBA" id="ARBA00023125"/>
    </source>
</evidence>
<gene>
    <name evidence="4" type="ORF">DGD08_12210</name>
</gene>
<protein>
    <submittedName>
        <fullName evidence="4">TetR/AcrR family transcriptional regulator</fullName>
    </submittedName>
</protein>
<dbReference type="InterPro" id="IPR039536">
    <property type="entry name" value="TetR_C_Proteobacteria"/>
</dbReference>
<name>A0A3D4VBG4_9BACT</name>
<dbReference type="EMBL" id="DPIY01000010">
    <property type="protein sequence ID" value="HCT57958.1"/>
    <property type="molecule type" value="Genomic_DNA"/>
</dbReference>
<dbReference type="Pfam" id="PF00440">
    <property type="entry name" value="TetR_N"/>
    <property type="match status" value="1"/>
</dbReference>
<evidence type="ECO:0000256" key="2">
    <source>
        <dbReference type="PROSITE-ProRule" id="PRU00335"/>
    </source>
</evidence>
<evidence type="ECO:0000259" key="3">
    <source>
        <dbReference type="PROSITE" id="PS50977"/>
    </source>
</evidence>
<evidence type="ECO:0000313" key="4">
    <source>
        <dbReference type="EMBL" id="HCT57958.1"/>
    </source>
</evidence>
<dbReference type="PRINTS" id="PR00455">
    <property type="entry name" value="HTHTETR"/>
</dbReference>
<dbReference type="SUPFAM" id="SSF46689">
    <property type="entry name" value="Homeodomain-like"/>
    <property type="match status" value="1"/>
</dbReference>
<dbReference type="AlphaFoldDB" id="A0A3D4VBG4"/>
<dbReference type="GO" id="GO:0000976">
    <property type="term" value="F:transcription cis-regulatory region binding"/>
    <property type="evidence" value="ECO:0007669"/>
    <property type="project" value="TreeGrafter"/>
</dbReference>
<dbReference type="PANTHER" id="PTHR30055:SF223">
    <property type="entry name" value="HTH-TYPE TRANSCRIPTIONAL REGULATOR UIDR"/>
    <property type="match status" value="1"/>
</dbReference>
<feature type="domain" description="HTH tetR-type" evidence="3">
    <location>
        <begin position="15"/>
        <end position="75"/>
    </location>
</feature>